<dbReference type="PANTHER" id="PTHR40265:SF1">
    <property type="entry name" value="GLYOXALASE-LIKE DOMAIN-CONTAINING PROTEIN"/>
    <property type="match status" value="1"/>
</dbReference>
<dbReference type="AlphaFoldDB" id="A0A0D0WVX7"/>
<evidence type="ECO:0000313" key="3">
    <source>
        <dbReference type="Proteomes" id="UP000032254"/>
    </source>
</evidence>
<dbReference type="Proteomes" id="UP000032254">
    <property type="component" value="Unassembled WGS sequence"/>
</dbReference>
<dbReference type="PANTHER" id="PTHR40265">
    <property type="entry name" value="BLL2707 PROTEIN"/>
    <property type="match status" value="1"/>
</dbReference>
<reference evidence="2 3" key="1">
    <citation type="submission" date="2015-01" db="EMBL/GenBank/DDBJ databases">
        <title>Sequencing and annotation of Micromonospora carbonacea strain JXNU-1 genome.</title>
        <authorList>
            <person name="Long Z."/>
            <person name="Huang Y."/>
            <person name="Jiang Y."/>
        </authorList>
    </citation>
    <scope>NUCLEOTIDE SEQUENCE [LARGE SCALE GENOMIC DNA]</scope>
    <source>
        <strain evidence="2 3">JXNU-1</strain>
    </source>
</reference>
<dbReference type="GeneID" id="301307930"/>
<keyword evidence="3" id="KW-1185">Reference proteome</keyword>
<dbReference type="InterPro" id="IPR029068">
    <property type="entry name" value="Glyas_Bleomycin-R_OHBP_Dase"/>
</dbReference>
<gene>
    <name evidence="2" type="ORF">TK50_28380</name>
</gene>
<organism evidence="2 3">
    <name type="scientific">Micromonospora haikouensis</name>
    <dbReference type="NCBI Taxonomy" id="686309"/>
    <lineage>
        <taxon>Bacteria</taxon>
        <taxon>Bacillati</taxon>
        <taxon>Actinomycetota</taxon>
        <taxon>Actinomycetes</taxon>
        <taxon>Micromonosporales</taxon>
        <taxon>Micromonosporaceae</taxon>
        <taxon>Micromonospora</taxon>
    </lineage>
</organism>
<dbReference type="InterPro" id="IPR025870">
    <property type="entry name" value="Glyoxalase-like_dom"/>
</dbReference>
<name>A0A0D0WVX7_9ACTN</name>
<dbReference type="EMBL" id="JXSX01000003">
    <property type="protein sequence ID" value="KIR61515.1"/>
    <property type="molecule type" value="Genomic_DNA"/>
</dbReference>
<dbReference type="PATRIC" id="fig|47853.6.peg.5948"/>
<feature type="domain" description="VOC" evidence="1">
    <location>
        <begin position="5"/>
        <end position="140"/>
    </location>
</feature>
<accession>A0A0D0WVX7</accession>
<dbReference type="Gene3D" id="3.10.180.10">
    <property type="entry name" value="2,3-Dihydroxybiphenyl 1,2-Dioxygenase, domain 1"/>
    <property type="match status" value="2"/>
</dbReference>
<dbReference type="InterPro" id="IPR037523">
    <property type="entry name" value="VOC_core"/>
</dbReference>
<proteinExistence type="predicted"/>
<comment type="caution">
    <text evidence="2">The sequence shown here is derived from an EMBL/GenBank/DDBJ whole genome shotgun (WGS) entry which is preliminary data.</text>
</comment>
<protein>
    <recommendedName>
        <fullName evidence="1">VOC domain-containing protein</fullName>
    </recommendedName>
</protein>
<sequence>MPITGVDHVMLAVPDLDAARAAFTACFDRPSRPGSRHPGWGTTNAVLRFADSYLELITVVDRAEAAGRPASRRMTGVSDAGGGWVSAVLAAEDLPATCAALADRGVPVSPPLDGVSVRPDGRRRRWRVGAHGEEFRSGRLPSLIEYLDPWPGADPDPAELRHGGVHGVAGVDIAVTDLPAAAAEYAVLLGGPPALGDRSATWTLPDGRVLRLLAPVGSAGPAGAGDPVAAHLDRLGPGLCAVALAVDSPAAVAAAVAGRGVAVRPGIDGEPVVDPAGCAPIRLVAARPAPSLTAGATR</sequence>
<dbReference type="OrthoDB" id="3227561at2"/>
<dbReference type="RefSeq" id="WP_043968547.1">
    <property type="nucleotide sequence ID" value="NZ_JBIAOP010000002.1"/>
</dbReference>
<dbReference type="SUPFAM" id="SSF54593">
    <property type="entry name" value="Glyoxalase/Bleomycin resistance protein/Dihydroxybiphenyl dioxygenase"/>
    <property type="match status" value="2"/>
</dbReference>
<dbReference type="Pfam" id="PF13468">
    <property type="entry name" value="Glyoxalase_3"/>
    <property type="match status" value="1"/>
</dbReference>
<evidence type="ECO:0000313" key="2">
    <source>
        <dbReference type="EMBL" id="KIR61515.1"/>
    </source>
</evidence>
<dbReference type="PROSITE" id="PS51819">
    <property type="entry name" value="VOC"/>
    <property type="match status" value="1"/>
</dbReference>
<evidence type="ECO:0000259" key="1">
    <source>
        <dbReference type="PROSITE" id="PS51819"/>
    </source>
</evidence>